<dbReference type="OrthoDB" id="193856at2759"/>
<evidence type="ECO:0000256" key="5">
    <source>
        <dbReference type="ARBA" id="ARBA00022737"/>
    </source>
</evidence>
<evidence type="ECO:0000313" key="11">
    <source>
        <dbReference type="EMBL" id="KAF5355935.1"/>
    </source>
</evidence>
<dbReference type="GO" id="GO:1990575">
    <property type="term" value="P:mitochondrial L-ornithine transmembrane transport"/>
    <property type="evidence" value="ECO:0007669"/>
    <property type="project" value="TreeGrafter"/>
</dbReference>
<dbReference type="PANTHER" id="PTHR45624">
    <property type="entry name" value="MITOCHONDRIAL BASIC AMINO ACIDS TRANSPORTER-RELATED"/>
    <property type="match status" value="1"/>
</dbReference>
<comment type="caution">
    <text evidence="11">The sequence shown here is derived from an EMBL/GenBank/DDBJ whole genome shotgun (WGS) entry which is preliminary data.</text>
</comment>
<feature type="repeat" description="Solcar" evidence="9">
    <location>
        <begin position="9"/>
        <end position="103"/>
    </location>
</feature>
<keyword evidence="12" id="KW-1185">Reference proteome</keyword>
<keyword evidence="8 9" id="KW-0472">Membrane</keyword>
<evidence type="ECO:0000256" key="3">
    <source>
        <dbReference type="ARBA" id="ARBA00022448"/>
    </source>
</evidence>
<evidence type="ECO:0000256" key="9">
    <source>
        <dbReference type="PROSITE-ProRule" id="PRU00282"/>
    </source>
</evidence>
<gene>
    <name evidence="11" type="ORF">D9756_004135</name>
</gene>
<evidence type="ECO:0000313" key="12">
    <source>
        <dbReference type="Proteomes" id="UP000559027"/>
    </source>
</evidence>
<keyword evidence="4 9" id="KW-0812">Transmembrane</keyword>
<reference evidence="11 12" key="1">
    <citation type="journal article" date="2020" name="ISME J.">
        <title>Uncovering the hidden diversity of litter-decomposition mechanisms in mushroom-forming fungi.</title>
        <authorList>
            <person name="Floudas D."/>
            <person name="Bentzer J."/>
            <person name="Ahren D."/>
            <person name="Johansson T."/>
            <person name="Persson P."/>
            <person name="Tunlid A."/>
        </authorList>
    </citation>
    <scope>NUCLEOTIDE SEQUENCE [LARGE SCALE GENOMIC DNA]</scope>
    <source>
        <strain evidence="11 12">CBS 146.42</strain>
    </source>
</reference>
<dbReference type="InterPro" id="IPR050567">
    <property type="entry name" value="Mitochondrial_Carrier"/>
</dbReference>
<accession>A0A8H5D9D0</accession>
<dbReference type="Proteomes" id="UP000559027">
    <property type="component" value="Unassembled WGS sequence"/>
</dbReference>
<evidence type="ECO:0000256" key="4">
    <source>
        <dbReference type="ARBA" id="ARBA00022692"/>
    </source>
</evidence>
<proteinExistence type="inferred from homology"/>
<dbReference type="GO" id="GO:0031966">
    <property type="term" value="C:mitochondrial membrane"/>
    <property type="evidence" value="ECO:0007669"/>
    <property type="project" value="UniProtKB-SubCell"/>
</dbReference>
<evidence type="ECO:0000256" key="8">
    <source>
        <dbReference type="ARBA" id="ARBA00023136"/>
    </source>
</evidence>
<dbReference type="EMBL" id="JAACJO010000007">
    <property type="protein sequence ID" value="KAF5355935.1"/>
    <property type="molecule type" value="Genomic_DNA"/>
</dbReference>
<dbReference type="GO" id="GO:0000064">
    <property type="term" value="F:L-ornithine transmembrane transporter activity"/>
    <property type="evidence" value="ECO:0007669"/>
    <property type="project" value="TreeGrafter"/>
</dbReference>
<dbReference type="PROSITE" id="PS50920">
    <property type="entry name" value="SOLCAR"/>
    <property type="match status" value="1"/>
</dbReference>
<comment type="subcellular location">
    <subcellularLocation>
        <location evidence="1">Mitochondrion membrane</location>
        <topology evidence="1">Multi-pass membrane protein</topology>
    </subcellularLocation>
</comment>
<name>A0A8H5D9D0_9AGAR</name>
<keyword evidence="6" id="KW-1133">Transmembrane helix</keyword>
<dbReference type="PANTHER" id="PTHR45624:SF57">
    <property type="entry name" value="MITOCHONDRIAL SUBSTRATE CARRIER FAMILY PROTEIN L"/>
    <property type="match status" value="1"/>
</dbReference>
<evidence type="ECO:0000256" key="6">
    <source>
        <dbReference type="ARBA" id="ARBA00022989"/>
    </source>
</evidence>
<protein>
    <submittedName>
        <fullName evidence="11">Uncharacterized protein</fullName>
    </submittedName>
</protein>
<comment type="similarity">
    <text evidence="2 10">Belongs to the mitochondrial carrier (TC 2.A.29) family.</text>
</comment>
<keyword evidence="3 10" id="KW-0813">Transport</keyword>
<evidence type="ECO:0000256" key="1">
    <source>
        <dbReference type="ARBA" id="ARBA00004225"/>
    </source>
</evidence>
<keyword evidence="5" id="KW-0677">Repeat</keyword>
<dbReference type="InterPro" id="IPR023395">
    <property type="entry name" value="MCP_dom_sf"/>
</dbReference>
<dbReference type="AlphaFoldDB" id="A0A8H5D9D0"/>
<dbReference type="SUPFAM" id="SSF103506">
    <property type="entry name" value="Mitochondrial carrier"/>
    <property type="match status" value="1"/>
</dbReference>
<evidence type="ECO:0000256" key="7">
    <source>
        <dbReference type="ARBA" id="ARBA00023128"/>
    </source>
</evidence>
<dbReference type="Pfam" id="PF00153">
    <property type="entry name" value="Mito_carr"/>
    <property type="match status" value="1"/>
</dbReference>
<sequence>MGENAQPGHIRIVGAFAGLGSGSSWAWVDAKKPNLIDLVSFDTVKTRMQCSPPGTYRGALDVLSKIVRNEGVLALYKGATPPAVGWAAIDSVLLGSLHNYRLFFLRQGMIEPHPVTGRLRLTLLGHGFAGLFAGLTRLAQYSRVRRLAVDH</sequence>
<evidence type="ECO:0000256" key="10">
    <source>
        <dbReference type="RuleBase" id="RU000488"/>
    </source>
</evidence>
<keyword evidence="7" id="KW-0496">Mitochondrion</keyword>
<dbReference type="InterPro" id="IPR018108">
    <property type="entry name" value="MCP_transmembrane"/>
</dbReference>
<dbReference type="Gene3D" id="1.50.40.10">
    <property type="entry name" value="Mitochondrial carrier domain"/>
    <property type="match status" value="1"/>
</dbReference>
<organism evidence="11 12">
    <name type="scientific">Leucocoprinus leucothites</name>
    <dbReference type="NCBI Taxonomy" id="201217"/>
    <lineage>
        <taxon>Eukaryota</taxon>
        <taxon>Fungi</taxon>
        <taxon>Dikarya</taxon>
        <taxon>Basidiomycota</taxon>
        <taxon>Agaricomycotina</taxon>
        <taxon>Agaricomycetes</taxon>
        <taxon>Agaricomycetidae</taxon>
        <taxon>Agaricales</taxon>
        <taxon>Agaricineae</taxon>
        <taxon>Agaricaceae</taxon>
        <taxon>Leucocoprinus</taxon>
    </lineage>
</organism>
<evidence type="ECO:0000256" key="2">
    <source>
        <dbReference type="ARBA" id="ARBA00006375"/>
    </source>
</evidence>